<feature type="signal peptide" evidence="2">
    <location>
        <begin position="1"/>
        <end position="30"/>
    </location>
</feature>
<keyword evidence="5" id="KW-1185">Reference proteome</keyword>
<dbReference type="Proteomes" id="UP001235744">
    <property type="component" value="Chromosome"/>
</dbReference>
<sequence length="308" mass="32580">MRNRRARLLIAPLALIAALFAAPVPASATAAQASATPAVAMYRTTYGGDDADVYYPSGGTDLPVALLLQGAKVDRAQYAQYATAIARQGFVVVVPNHYRLMIVEWERYAAEHQVTRTVSWMKDTKYDASSPLYKRIDSGKMVLLGHSFGGAAGLAAAEDSCSTVFCPALSFDLPSQVKAASFYGTNNAFLGIFADIDNQIPVQLVQGTADGIAPPSDAEQTYNHLENTPKQIVRVGGANHYGITDVQSPSPAESETSAQSLTQAQSIEAAARWAGRFLRAELGDAAAADYIWNTGDAADPGVTVTGAS</sequence>
<feature type="region of interest" description="Disordered" evidence="1">
    <location>
        <begin position="243"/>
        <end position="263"/>
    </location>
</feature>
<organism evidence="4 5">
    <name type="scientific">Streptomyces poriferorum</name>
    <dbReference type="NCBI Taxonomy" id="2798799"/>
    <lineage>
        <taxon>Bacteria</taxon>
        <taxon>Bacillati</taxon>
        <taxon>Actinomycetota</taxon>
        <taxon>Actinomycetes</taxon>
        <taxon>Kitasatosporales</taxon>
        <taxon>Streptomycetaceae</taxon>
        <taxon>Streptomyces</taxon>
    </lineage>
</organism>
<dbReference type="PANTHER" id="PTHR33428:SF14">
    <property type="entry name" value="CARBOXYLESTERASE TYPE B DOMAIN-CONTAINING PROTEIN"/>
    <property type="match status" value="1"/>
</dbReference>
<feature type="chain" id="PRO_5047431175" evidence="2">
    <location>
        <begin position="31"/>
        <end position="308"/>
    </location>
</feature>
<evidence type="ECO:0000313" key="5">
    <source>
        <dbReference type="Proteomes" id="UP001235744"/>
    </source>
</evidence>
<name>A0ABY9IN71_9ACTN</name>
<dbReference type="PANTHER" id="PTHR33428">
    <property type="entry name" value="CHLOROPHYLLASE-2, CHLOROPLASTIC"/>
    <property type="match status" value="1"/>
</dbReference>
<dbReference type="RefSeq" id="WP_219574114.1">
    <property type="nucleotide sequence ID" value="NZ_CP120988.1"/>
</dbReference>
<keyword evidence="4" id="KW-0378">Hydrolase</keyword>
<dbReference type="GO" id="GO:0016787">
    <property type="term" value="F:hydrolase activity"/>
    <property type="evidence" value="ECO:0007669"/>
    <property type="project" value="UniProtKB-KW"/>
</dbReference>
<dbReference type="InterPro" id="IPR041127">
    <property type="entry name" value="PET_hydrolase/cutinase-like"/>
</dbReference>
<evidence type="ECO:0000313" key="4">
    <source>
        <dbReference type="EMBL" id="WLQ55141.1"/>
    </source>
</evidence>
<evidence type="ECO:0000256" key="2">
    <source>
        <dbReference type="SAM" id="SignalP"/>
    </source>
</evidence>
<reference evidence="4 5" key="1">
    <citation type="submission" date="2023-03" db="EMBL/GenBank/DDBJ databases">
        <title>Isolation and description of six Streptomyces strains from soil environments, able to metabolize different microbial glucans.</title>
        <authorList>
            <person name="Widen T."/>
            <person name="Larsbrink J."/>
        </authorList>
    </citation>
    <scope>NUCLEOTIDE SEQUENCE [LARGE SCALE GENOMIC DNA]</scope>
    <source>
        <strain evidence="4 5">Alt2</strain>
    </source>
</reference>
<feature type="domain" description="PET hydrolase/cutinase-like" evidence="3">
    <location>
        <begin position="34"/>
        <end position="243"/>
    </location>
</feature>
<evidence type="ECO:0000256" key="1">
    <source>
        <dbReference type="SAM" id="MobiDB-lite"/>
    </source>
</evidence>
<accession>A0ABY9IN71</accession>
<proteinExistence type="predicted"/>
<protein>
    <submittedName>
        <fullName evidence="4">Dienelactone hydrolase family protein</fullName>
    </submittedName>
</protein>
<feature type="compositionally biased region" description="Polar residues" evidence="1">
    <location>
        <begin position="245"/>
        <end position="263"/>
    </location>
</feature>
<gene>
    <name evidence="4" type="ORF">P8A19_06670</name>
</gene>
<keyword evidence="2" id="KW-0732">Signal</keyword>
<dbReference type="EMBL" id="CP120988">
    <property type="protein sequence ID" value="WLQ55141.1"/>
    <property type="molecule type" value="Genomic_DNA"/>
</dbReference>
<dbReference type="Pfam" id="PF12740">
    <property type="entry name" value="PETase"/>
    <property type="match status" value="1"/>
</dbReference>
<evidence type="ECO:0000259" key="3">
    <source>
        <dbReference type="Pfam" id="PF12740"/>
    </source>
</evidence>